<sequence length="243" mass="26935">MSRIKVVIIEDHELMRFGIVTALSANEHIEVCGEADNGFSGLSLIKKHSPDLALVDINLPDIDGTELCQKIKDDFNTKVIILTADNTQDTVTKAFKNGADSYCIKNLPKKKLAEVVYATYRGESWIDSKICKIIIENMNNPTKAVGMTKVHNKKKYTVGASVLSDREIDVLQLIAQGMSNEKIAAHLYISIGTVRSHVHRILQKLSCENRSQAAIKAISSGLVETPMREENDYSHKVQSLLIA</sequence>
<dbReference type="CDD" id="cd06170">
    <property type="entry name" value="LuxR_C_like"/>
    <property type="match status" value="1"/>
</dbReference>
<keyword evidence="7" id="KW-1185">Reference proteome</keyword>
<reference evidence="6 7" key="1">
    <citation type="journal article" date="2015" name="Genome Announc.">
        <title>Draft Genome Sequence of Cyanobacterium Hassallia byssoidea Strain VB512170, Isolated from Monuments in India.</title>
        <authorList>
            <person name="Singh D."/>
            <person name="Chandrababunaidu M.M."/>
            <person name="Panda A."/>
            <person name="Sen D."/>
            <person name="Bhattacharyya S."/>
            <person name="Adhikary S.P."/>
            <person name="Tripathy S."/>
        </authorList>
    </citation>
    <scope>NUCLEOTIDE SEQUENCE [LARGE SCALE GENOMIC DNA]</scope>
    <source>
        <strain evidence="6 7">VB512170</strain>
    </source>
</reference>
<dbReference type="InterPro" id="IPR039420">
    <property type="entry name" value="WalR-like"/>
</dbReference>
<protein>
    <submittedName>
        <fullName evidence="6">Response regulator transcription factor</fullName>
    </submittedName>
</protein>
<dbReference type="PROSITE" id="PS00622">
    <property type="entry name" value="HTH_LUXR_1"/>
    <property type="match status" value="1"/>
</dbReference>
<feature type="domain" description="HTH luxR-type" evidence="4">
    <location>
        <begin position="156"/>
        <end position="221"/>
    </location>
</feature>
<dbReference type="SMART" id="SM00448">
    <property type="entry name" value="REC"/>
    <property type="match status" value="1"/>
</dbReference>
<dbReference type="InterPro" id="IPR011006">
    <property type="entry name" value="CheY-like_superfamily"/>
</dbReference>
<evidence type="ECO:0000313" key="7">
    <source>
        <dbReference type="Proteomes" id="UP000031549"/>
    </source>
</evidence>
<dbReference type="PRINTS" id="PR00038">
    <property type="entry name" value="HTHLUXR"/>
</dbReference>
<dbReference type="GO" id="GO:0006355">
    <property type="term" value="P:regulation of DNA-templated transcription"/>
    <property type="evidence" value="ECO:0007669"/>
    <property type="project" value="InterPro"/>
</dbReference>
<proteinExistence type="predicted"/>
<dbReference type="RefSeq" id="WP_052325804.1">
    <property type="nucleotide sequence ID" value="NZ_JTCM02000183.1"/>
</dbReference>
<dbReference type="PANTHER" id="PTHR43214">
    <property type="entry name" value="TWO-COMPONENT RESPONSE REGULATOR"/>
    <property type="match status" value="1"/>
</dbReference>
<keyword evidence="1 3" id="KW-0597">Phosphoprotein</keyword>
<comment type="caution">
    <text evidence="6">The sequence shown here is derived from an EMBL/GenBank/DDBJ whole genome shotgun (WGS) entry which is preliminary data.</text>
</comment>
<dbReference type="GO" id="GO:0003677">
    <property type="term" value="F:DNA binding"/>
    <property type="evidence" value="ECO:0007669"/>
    <property type="project" value="UniProtKB-KW"/>
</dbReference>
<dbReference type="InterPro" id="IPR016032">
    <property type="entry name" value="Sig_transdc_resp-reg_C-effctor"/>
</dbReference>
<dbReference type="InterPro" id="IPR000792">
    <property type="entry name" value="Tscrpt_reg_LuxR_C"/>
</dbReference>
<evidence type="ECO:0000313" key="6">
    <source>
        <dbReference type="EMBL" id="NEU77358.1"/>
    </source>
</evidence>
<evidence type="ECO:0000256" key="2">
    <source>
        <dbReference type="ARBA" id="ARBA00023125"/>
    </source>
</evidence>
<keyword evidence="2" id="KW-0238">DNA-binding</keyword>
<dbReference type="SMART" id="SM00421">
    <property type="entry name" value="HTH_LUXR"/>
    <property type="match status" value="1"/>
</dbReference>
<dbReference type="PANTHER" id="PTHR43214:SF43">
    <property type="entry name" value="TWO-COMPONENT RESPONSE REGULATOR"/>
    <property type="match status" value="1"/>
</dbReference>
<dbReference type="SUPFAM" id="SSF46894">
    <property type="entry name" value="C-terminal effector domain of the bipartite response regulators"/>
    <property type="match status" value="1"/>
</dbReference>
<dbReference type="InterPro" id="IPR001789">
    <property type="entry name" value="Sig_transdc_resp-reg_receiver"/>
</dbReference>
<evidence type="ECO:0000256" key="3">
    <source>
        <dbReference type="PROSITE-ProRule" id="PRU00169"/>
    </source>
</evidence>
<dbReference type="CDD" id="cd17535">
    <property type="entry name" value="REC_NarL-like"/>
    <property type="match status" value="1"/>
</dbReference>
<evidence type="ECO:0000256" key="1">
    <source>
        <dbReference type="ARBA" id="ARBA00022553"/>
    </source>
</evidence>
<name>A0A846HLF7_9CYAN</name>
<feature type="modified residue" description="4-aspartylphosphate" evidence="3">
    <location>
        <position position="56"/>
    </location>
</feature>
<dbReference type="InterPro" id="IPR058245">
    <property type="entry name" value="NreC/VraR/RcsB-like_REC"/>
</dbReference>
<accession>A0A846HLF7</accession>
<evidence type="ECO:0000259" key="4">
    <source>
        <dbReference type="PROSITE" id="PS50043"/>
    </source>
</evidence>
<dbReference type="Gene3D" id="3.40.50.2300">
    <property type="match status" value="1"/>
</dbReference>
<dbReference type="Proteomes" id="UP000031549">
    <property type="component" value="Unassembled WGS sequence"/>
</dbReference>
<dbReference type="PROSITE" id="PS50110">
    <property type="entry name" value="RESPONSE_REGULATORY"/>
    <property type="match status" value="1"/>
</dbReference>
<feature type="domain" description="Response regulatory" evidence="5">
    <location>
        <begin position="5"/>
        <end position="120"/>
    </location>
</feature>
<dbReference type="GO" id="GO:0000160">
    <property type="term" value="P:phosphorelay signal transduction system"/>
    <property type="evidence" value="ECO:0007669"/>
    <property type="project" value="InterPro"/>
</dbReference>
<evidence type="ECO:0000259" key="5">
    <source>
        <dbReference type="PROSITE" id="PS50110"/>
    </source>
</evidence>
<dbReference type="Pfam" id="PF00072">
    <property type="entry name" value="Response_reg"/>
    <property type="match status" value="1"/>
</dbReference>
<dbReference type="Pfam" id="PF00196">
    <property type="entry name" value="GerE"/>
    <property type="match status" value="1"/>
</dbReference>
<dbReference type="PROSITE" id="PS50043">
    <property type="entry name" value="HTH_LUXR_2"/>
    <property type="match status" value="1"/>
</dbReference>
<dbReference type="EMBL" id="JTCM02000183">
    <property type="protein sequence ID" value="NEU77358.1"/>
    <property type="molecule type" value="Genomic_DNA"/>
</dbReference>
<organism evidence="6 7">
    <name type="scientific">Hassallia byssoidea VB512170</name>
    <dbReference type="NCBI Taxonomy" id="1304833"/>
    <lineage>
        <taxon>Bacteria</taxon>
        <taxon>Bacillati</taxon>
        <taxon>Cyanobacteriota</taxon>
        <taxon>Cyanophyceae</taxon>
        <taxon>Nostocales</taxon>
        <taxon>Tolypothrichaceae</taxon>
        <taxon>Hassallia</taxon>
    </lineage>
</organism>
<dbReference type="AlphaFoldDB" id="A0A846HLF7"/>
<dbReference type="SUPFAM" id="SSF52172">
    <property type="entry name" value="CheY-like"/>
    <property type="match status" value="1"/>
</dbReference>
<gene>
    <name evidence="6" type="ORF">PI95_034005</name>
</gene>